<sequence length="1318" mass="151681">MSSPNHHTSNIGDAFSSNFPDYIPVSSDYVPASPGKTYSSSSNNSFGLVPIASPTLSLFHDDPYMKVMHAYYAKESPIPPIVIMPPSLMLSPMFNPQEFFLLEELLPPKKQGHMTRNYRNKGLATRSNLLPVTVTCHACGEKGHYANQCQKTTNNNAQGRAYMLRDRNAHRDLNVVMELKQNVRSHPAYWYSQKLLGLMVFKELLLFRLRSSRSVQLGSKSGEYDLLLIRIEQYFLMTDYSLWKVIKNDNKDLTKPVVSNEQIYEPTTAEEKQDRRNKMKVRGTLLMALPNKDQLKFHSYQDAKLLMEAIEKRLQKLISQLELQGEVIQPEDMNLKLLRSLPSEWKTHALIWRNKTELETIILDDLKWIWMAMLTIRVRRFMKRIGTSLDMNGQRIGFDKTMVECFNCHKNGHFARECRAPSNQDNRGREYERTTVPVENPIENALIAQDRIEGIEHLQYVCDKKDVRQIRNNSNRVNHKKIANQFTHPHPKRGFVPPSVLTRTSKINTAVASVNTAVRPVNAAGSQSTMNHSRPISKDNPQQKEYKEKGVIDSGCSRNMTRNKWYLTNFEAFDDGFVSFGDRKGRISGKGKIKTGKLDFDDVYFCMELKYNLFSIKREYSIARTPQQNRIAKRRNKTLMEAASLEAKLMRDILLGHDEKKKELEQEYILIPICTTGPLISQDVKDSAEDARKKAPEVDVDETSDNECISLLHVPMVTPIDDTGIFGNAYDDDVLEEEVDMNNVDSSYAIPEATNFLKDHPQEQVIGRLDTPVQTRHMSKTHEEFGLLSSLHKLKRTNHKEFQNCLFAIGTKWVYRNKKDKRRIVIKNKARLVAQGHTQEEGIYYDEVFAIVARIEAIRLFLAYASLKDFLVYQMDDKSAFLYGKIEEVVYVCQPPSFKDPNFLDKVYKVEKALYGLHQAPRACQDKYVAEILKKFDFATVKTESTPMESNKQLIKDEEAEDVDVHLYRSMIGLLVYLTSSRPNITFDVCACARFQVTSKTLHLHAVKRIFRYLKGQPKLGIWYPKDSPFDLEAYSDSDYVGASLGRKSTTGGCKFLQKRLVIAKDGRCFMDTSKVTTGNTLLKMLDLQLLDKGQSMKGYLDNLVADETVYKERVDIMERAATTTSNLKAEQSDMVSKRNERIDNQVEGKVRHKEMYVISSHTKKIFANMRRIRAGFSRVVTPFFENMMVQAAANTALPKGNDDLVVYCDASHQGLEAVLMQREKVIAYASRQLKLNEENYTTRDLELGTVVFALKIWRHYLYGTKCIMFTDHKSLQHILDQKELNMRQRHWLELLVDYDCEIHYQPRKVNIMADTSS</sequence>
<organism evidence="11">
    <name type="scientific">Tanacetum cinerariifolium</name>
    <name type="common">Dalmatian daisy</name>
    <name type="synonym">Chrysanthemum cinerariifolium</name>
    <dbReference type="NCBI Taxonomy" id="118510"/>
    <lineage>
        <taxon>Eukaryota</taxon>
        <taxon>Viridiplantae</taxon>
        <taxon>Streptophyta</taxon>
        <taxon>Embryophyta</taxon>
        <taxon>Tracheophyta</taxon>
        <taxon>Spermatophyta</taxon>
        <taxon>Magnoliopsida</taxon>
        <taxon>eudicotyledons</taxon>
        <taxon>Gunneridae</taxon>
        <taxon>Pentapetalae</taxon>
        <taxon>asterids</taxon>
        <taxon>campanulids</taxon>
        <taxon>Asterales</taxon>
        <taxon>Asteraceae</taxon>
        <taxon>Asteroideae</taxon>
        <taxon>Anthemideae</taxon>
        <taxon>Anthemidinae</taxon>
        <taxon>Tanacetum</taxon>
    </lineage>
</organism>
<dbReference type="EMBL" id="BKCJ010041472">
    <property type="protein sequence ID" value="GEV99824.1"/>
    <property type="molecule type" value="Genomic_DNA"/>
</dbReference>
<dbReference type="Pfam" id="PF22936">
    <property type="entry name" value="Pol_BBD"/>
    <property type="match status" value="1"/>
</dbReference>
<dbReference type="GO" id="GO:0003676">
    <property type="term" value="F:nucleic acid binding"/>
    <property type="evidence" value="ECO:0007669"/>
    <property type="project" value="InterPro"/>
</dbReference>
<dbReference type="InterPro" id="IPR054722">
    <property type="entry name" value="PolX-like_BBD"/>
</dbReference>
<evidence type="ECO:0000256" key="7">
    <source>
        <dbReference type="ARBA" id="ARBA00022918"/>
    </source>
</evidence>
<dbReference type="InterPro" id="IPR001878">
    <property type="entry name" value="Znf_CCHC"/>
</dbReference>
<evidence type="ECO:0000256" key="8">
    <source>
        <dbReference type="PROSITE-ProRule" id="PRU00047"/>
    </source>
</evidence>
<keyword evidence="2" id="KW-0548">Nucleotidyltransferase</keyword>
<name>A0A699GYT2_TANCI</name>
<keyword evidence="6" id="KW-0378">Hydrolase</keyword>
<dbReference type="GO" id="GO:0004190">
    <property type="term" value="F:aspartic-type endopeptidase activity"/>
    <property type="evidence" value="ECO:0007669"/>
    <property type="project" value="UniProtKB-KW"/>
</dbReference>
<feature type="domain" description="CCHC-type" evidence="10">
    <location>
        <begin position="136"/>
        <end position="151"/>
    </location>
</feature>
<evidence type="ECO:0000256" key="5">
    <source>
        <dbReference type="ARBA" id="ARBA00022759"/>
    </source>
</evidence>
<reference evidence="11" key="1">
    <citation type="journal article" date="2019" name="Sci. Rep.">
        <title>Draft genome of Tanacetum cinerariifolium, the natural source of mosquito coil.</title>
        <authorList>
            <person name="Yamashiro T."/>
            <person name="Shiraishi A."/>
            <person name="Satake H."/>
            <person name="Nakayama K."/>
        </authorList>
    </citation>
    <scope>NUCLEOTIDE SEQUENCE</scope>
</reference>
<evidence type="ECO:0000256" key="6">
    <source>
        <dbReference type="ARBA" id="ARBA00022801"/>
    </source>
</evidence>
<dbReference type="Pfam" id="PF17917">
    <property type="entry name" value="RT_RNaseH"/>
    <property type="match status" value="1"/>
</dbReference>
<accession>A0A699GYT2</accession>
<dbReference type="InterPro" id="IPR050951">
    <property type="entry name" value="Retrovirus_Pol_polyprotein"/>
</dbReference>
<dbReference type="SMART" id="SM00343">
    <property type="entry name" value="ZnF_C2HC"/>
    <property type="match status" value="2"/>
</dbReference>
<keyword evidence="3" id="KW-0540">Nuclease</keyword>
<dbReference type="Pfam" id="PF00098">
    <property type="entry name" value="zf-CCHC"/>
    <property type="match status" value="2"/>
</dbReference>
<dbReference type="InterPro" id="IPR041373">
    <property type="entry name" value="RT_RNaseH"/>
</dbReference>
<evidence type="ECO:0000256" key="9">
    <source>
        <dbReference type="SAM" id="MobiDB-lite"/>
    </source>
</evidence>
<evidence type="ECO:0000256" key="4">
    <source>
        <dbReference type="ARBA" id="ARBA00022750"/>
    </source>
</evidence>
<feature type="compositionally biased region" description="Polar residues" evidence="9">
    <location>
        <begin position="524"/>
        <end position="534"/>
    </location>
</feature>
<dbReference type="InterPro" id="IPR013103">
    <property type="entry name" value="RVT_2"/>
</dbReference>
<evidence type="ECO:0000259" key="10">
    <source>
        <dbReference type="PROSITE" id="PS50158"/>
    </source>
</evidence>
<comment type="caution">
    <text evidence="11">The sequence shown here is derived from an EMBL/GenBank/DDBJ whole genome shotgun (WGS) entry which is preliminary data.</text>
</comment>
<keyword evidence="7 11" id="KW-0695">RNA-directed DNA polymerase</keyword>
<feature type="region of interest" description="Disordered" evidence="9">
    <location>
        <begin position="523"/>
        <end position="548"/>
    </location>
</feature>
<gene>
    <name evidence="11" type="ORF">Tci_171801</name>
</gene>
<dbReference type="SUPFAM" id="SSF57756">
    <property type="entry name" value="Retrovirus zinc finger-like domains"/>
    <property type="match status" value="2"/>
</dbReference>
<keyword evidence="8" id="KW-0479">Metal-binding</keyword>
<proteinExistence type="predicted"/>
<dbReference type="SUPFAM" id="SSF56672">
    <property type="entry name" value="DNA/RNA polymerases"/>
    <property type="match status" value="2"/>
</dbReference>
<keyword evidence="8" id="KW-0862">Zinc</keyword>
<keyword evidence="8" id="KW-0863">Zinc-finger</keyword>
<protein>
    <submittedName>
        <fullName evidence="11">Putative reverse transcriptase domain, ribonuclease H-like domain, aspartic peptidase domain protein</fullName>
    </submittedName>
</protein>
<dbReference type="PROSITE" id="PS50158">
    <property type="entry name" value="ZF_CCHC"/>
    <property type="match status" value="2"/>
</dbReference>
<dbReference type="CDD" id="cd09274">
    <property type="entry name" value="RNase_HI_RT_Ty3"/>
    <property type="match status" value="1"/>
</dbReference>
<dbReference type="PANTHER" id="PTHR37984">
    <property type="entry name" value="PROTEIN CBG26694"/>
    <property type="match status" value="1"/>
</dbReference>
<dbReference type="GO" id="GO:0008270">
    <property type="term" value="F:zinc ion binding"/>
    <property type="evidence" value="ECO:0007669"/>
    <property type="project" value="UniProtKB-KW"/>
</dbReference>
<keyword evidence="1" id="KW-0808">Transferase</keyword>
<dbReference type="GO" id="GO:0003964">
    <property type="term" value="F:RNA-directed DNA polymerase activity"/>
    <property type="evidence" value="ECO:0007669"/>
    <property type="project" value="UniProtKB-KW"/>
</dbReference>
<evidence type="ECO:0000256" key="2">
    <source>
        <dbReference type="ARBA" id="ARBA00022695"/>
    </source>
</evidence>
<keyword evidence="4" id="KW-0064">Aspartyl protease</keyword>
<evidence type="ECO:0000256" key="3">
    <source>
        <dbReference type="ARBA" id="ARBA00022722"/>
    </source>
</evidence>
<evidence type="ECO:0000313" key="11">
    <source>
        <dbReference type="EMBL" id="GEV99824.1"/>
    </source>
</evidence>
<dbReference type="InterPro" id="IPR036875">
    <property type="entry name" value="Znf_CCHC_sf"/>
</dbReference>
<dbReference type="GO" id="GO:0004519">
    <property type="term" value="F:endonuclease activity"/>
    <property type="evidence" value="ECO:0007669"/>
    <property type="project" value="UniProtKB-KW"/>
</dbReference>
<dbReference type="Gene3D" id="4.10.60.10">
    <property type="entry name" value="Zinc finger, CCHC-type"/>
    <property type="match status" value="2"/>
</dbReference>
<keyword evidence="5" id="KW-0255">Endonuclease</keyword>
<feature type="domain" description="CCHC-type" evidence="10">
    <location>
        <begin position="405"/>
        <end position="419"/>
    </location>
</feature>
<evidence type="ECO:0000256" key="1">
    <source>
        <dbReference type="ARBA" id="ARBA00022679"/>
    </source>
</evidence>
<keyword evidence="4" id="KW-0645">Protease</keyword>
<dbReference type="PANTHER" id="PTHR37984:SF5">
    <property type="entry name" value="PROTEIN NYNRIN-LIKE"/>
    <property type="match status" value="1"/>
</dbReference>
<dbReference type="Pfam" id="PF07727">
    <property type="entry name" value="RVT_2"/>
    <property type="match status" value="1"/>
</dbReference>
<dbReference type="InterPro" id="IPR043502">
    <property type="entry name" value="DNA/RNA_pol_sf"/>
</dbReference>